<name>T1B1K1_9ZZZZ</name>
<dbReference type="AlphaFoldDB" id="T1B1K1"/>
<dbReference type="SUPFAM" id="SSF64484">
    <property type="entry name" value="beta and beta-prime subunits of DNA dependent RNA-polymerase"/>
    <property type="match status" value="1"/>
</dbReference>
<evidence type="ECO:0000256" key="2">
    <source>
        <dbReference type="ARBA" id="ARBA00022478"/>
    </source>
</evidence>
<dbReference type="Gene3D" id="4.10.860.120">
    <property type="entry name" value="RNA polymerase II, clamp domain"/>
    <property type="match status" value="1"/>
</dbReference>
<keyword evidence="6" id="KW-0862">Zinc</keyword>
<keyword evidence="8" id="KW-0804">Transcription</keyword>
<evidence type="ECO:0000256" key="6">
    <source>
        <dbReference type="ARBA" id="ARBA00022833"/>
    </source>
</evidence>
<dbReference type="InterPro" id="IPR045867">
    <property type="entry name" value="DNA-dir_RpoC_beta_prime"/>
</dbReference>
<sequence>MNPGVTRTIDVNYFDSMRIGLASPEQIREWSKGEVKKPETINYRTLRPEREGLFCEKIFGPTRDWECHCGKYRRVRYKGIVCDRCGVEVTRAKVRRERMGHIELAAPVSHIWYFKGIPSRMGLILDMSPRSLEKVLYFASY</sequence>
<dbReference type="InterPro" id="IPR007080">
    <property type="entry name" value="RNA_pol_Rpb1_1"/>
</dbReference>
<keyword evidence="4 11" id="KW-0548">Nucleotidyltransferase</keyword>
<dbReference type="PANTHER" id="PTHR19376:SF54">
    <property type="entry name" value="DNA-DIRECTED RNA POLYMERASE SUBUNIT BETA"/>
    <property type="match status" value="1"/>
</dbReference>
<evidence type="ECO:0000313" key="11">
    <source>
        <dbReference type="EMBL" id="EQD48220.1"/>
    </source>
</evidence>
<evidence type="ECO:0000256" key="4">
    <source>
        <dbReference type="ARBA" id="ARBA00022695"/>
    </source>
</evidence>
<evidence type="ECO:0000256" key="3">
    <source>
        <dbReference type="ARBA" id="ARBA00022679"/>
    </source>
</evidence>
<dbReference type="EMBL" id="AUZX01010367">
    <property type="protein sequence ID" value="EQD48220.1"/>
    <property type="molecule type" value="Genomic_DNA"/>
</dbReference>
<keyword evidence="3 11" id="KW-0808">Transferase</keyword>
<keyword evidence="2" id="KW-0240">DNA-directed RNA polymerase</keyword>
<accession>T1B1K1</accession>
<proteinExistence type="predicted"/>
<reference evidence="11" key="1">
    <citation type="submission" date="2013-08" db="EMBL/GenBank/DDBJ databases">
        <authorList>
            <person name="Mendez C."/>
            <person name="Richter M."/>
            <person name="Ferrer M."/>
            <person name="Sanchez J."/>
        </authorList>
    </citation>
    <scope>NUCLEOTIDE SEQUENCE</scope>
</reference>
<dbReference type="Pfam" id="PF04997">
    <property type="entry name" value="RNA_pol_Rpb1_1"/>
    <property type="match status" value="1"/>
</dbReference>
<evidence type="ECO:0000256" key="7">
    <source>
        <dbReference type="ARBA" id="ARBA00022842"/>
    </source>
</evidence>
<gene>
    <name evidence="11" type="ORF">B1A_14131</name>
</gene>
<comment type="caution">
    <text evidence="11">The sequence shown here is derived from an EMBL/GenBank/DDBJ whole genome shotgun (WGS) entry which is preliminary data.</text>
</comment>
<keyword evidence="7" id="KW-0460">Magnesium</keyword>
<evidence type="ECO:0000256" key="5">
    <source>
        <dbReference type="ARBA" id="ARBA00022723"/>
    </source>
</evidence>
<evidence type="ECO:0000256" key="1">
    <source>
        <dbReference type="ARBA" id="ARBA00012418"/>
    </source>
</evidence>
<keyword evidence="5" id="KW-0479">Metal-binding</keyword>
<dbReference type="GO" id="GO:0003899">
    <property type="term" value="F:DNA-directed RNA polymerase activity"/>
    <property type="evidence" value="ECO:0007669"/>
    <property type="project" value="UniProtKB-EC"/>
</dbReference>
<evidence type="ECO:0000259" key="10">
    <source>
        <dbReference type="Pfam" id="PF04997"/>
    </source>
</evidence>
<dbReference type="InterPro" id="IPR044893">
    <property type="entry name" value="RNA_pol_Rpb1_clamp_domain"/>
</dbReference>
<dbReference type="PANTHER" id="PTHR19376">
    <property type="entry name" value="DNA-DIRECTED RNA POLYMERASE"/>
    <property type="match status" value="1"/>
</dbReference>
<evidence type="ECO:0000256" key="9">
    <source>
        <dbReference type="ARBA" id="ARBA00048552"/>
    </source>
</evidence>
<dbReference type="GO" id="GO:0046872">
    <property type="term" value="F:metal ion binding"/>
    <property type="evidence" value="ECO:0007669"/>
    <property type="project" value="UniProtKB-KW"/>
</dbReference>
<dbReference type="FunFam" id="4.10.860.120:FF:000001">
    <property type="entry name" value="DNA-directed RNA polymerase subunit beta"/>
    <property type="match status" value="1"/>
</dbReference>
<dbReference type="GO" id="GO:0003677">
    <property type="term" value="F:DNA binding"/>
    <property type="evidence" value="ECO:0007669"/>
    <property type="project" value="InterPro"/>
</dbReference>
<feature type="domain" description="RNA polymerase Rpb1" evidence="10">
    <location>
        <begin position="14"/>
        <end position="139"/>
    </location>
</feature>
<evidence type="ECO:0000256" key="8">
    <source>
        <dbReference type="ARBA" id="ARBA00023163"/>
    </source>
</evidence>
<protein>
    <recommendedName>
        <fullName evidence="1">DNA-directed RNA polymerase</fullName>
        <ecNumber evidence="1">2.7.7.6</ecNumber>
    </recommendedName>
</protein>
<organism evidence="11">
    <name type="scientific">mine drainage metagenome</name>
    <dbReference type="NCBI Taxonomy" id="410659"/>
    <lineage>
        <taxon>unclassified sequences</taxon>
        <taxon>metagenomes</taxon>
        <taxon>ecological metagenomes</taxon>
    </lineage>
</organism>
<dbReference type="EC" id="2.7.7.6" evidence="1"/>
<reference evidence="11" key="2">
    <citation type="journal article" date="2014" name="ISME J.">
        <title>Microbial stratification in low pH oxic and suboxic macroscopic growths along an acid mine drainage.</title>
        <authorList>
            <person name="Mendez-Garcia C."/>
            <person name="Mesa V."/>
            <person name="Sprenger R.R."/>
            <person name="Richter M."/>
            <person name="Diez M.S."/>
            <person name="Solano J."/>
            <person name="Bargiela R."/>
            <person name="Golyshina O.V."/>
            <person name="Manteca A."/>
            <person name="Ramos J.L."/>
            <person name="Gallego J.R."/>
            <person name="Llorente I."/>
            <person name="Martins Dos Santos V.A."/>
            <person name="Jensen O.N."/>
            <person name="Pelaez A.I."/>
            <person name="Sanchez J."/>
            <person name="Ferrer M."/>
        </authorList>
    </citation>
    <scope>NUCLEOTIDE SEQUENCE</scope>
</reference>
<dbReference type="GO" id="GO:0006351">
    <property type="term" value="P:DNA-templated transcription"/>
    <property type="evidence" value="ECO:0007669"/>
    <property type="project" value="InterPro"/>
</dbReference>
<comment type="catalytic activity">
    <reaction evidence="9">
        <text>RNA(n) + a ribonucleoside 5'-triphosphate = RNA(n+1) + diphosphate</text>
        <dbReference type="Rhea" id="RHEA:21248"/>
        <dbReference type="Rhea" id="RHEA-COMP:14527"/>
        <dbReference type="Rhea" id="RHEA-COMP:17342"/>
        <dbReference type="ChEBI" id="CHEBI:33019"/>
        <dbReference type="ChEBI" id="CHEBI:61557"/>
        <dbReference type="ChEBI" id="CHEBI:140395"/>
        <dbReference type="EC" id="2.7.7.6"/>
    </reaction>
</comment>
<dbReference type="GO" id="GO:0000428">
    <property type="term" value="C:DNA-directed RNA polymerase complex"/>
    <property type="evidence" value="ECO:0007669"/>
    <property type="project" value="UniProtKB-KW"/>
</dbReference>
<feature type="non-terminal residue" evidence="11">
    <location>
        <position position="141"/>
    </location>
</feature>